<dbReference type="InterPro" id="IPR001611">
    <property type="entry name" value="Leu-rich_rpt"/>
</dbReference>
<feature type="transmembrane region" description="Helical" evidence="12">
    <location>
        <begin position="995"/>
        <end position="1016"/>
    </location>
</feature>
<proteinExistence type="inferred from homology"/>
<dbReference type="FunFam" id="3.80.10.10:FF:000213">
    <property type="entry name" value="Tyrosine-sulfated glycopeptide receptor 1"/>
    <property type="match status" value="1"/>
</dbReference>
<dbReference type="InterPro" id="IPR003591">
    <property type="entry name" value="Leu-rich_rpt_typical-subtyp"/>
</dbReference>
<evidence type="ECO:0000256" key="2">
    <source>
        <dbReference type="ARBA" id="ARBA00009592"/>
    </source>
</evidence>
<sequence length="1053" mass="116456">MIILPILISADVYAASGQCLSDQQTLLLRLKNSLVFDTAVSKFNLVDWNQSMDCCTWDGVSCHEGRVISLRLTGKSIVGGIEDSSLFNLRYLESLDLSFNHFSTPIPSSLGKLTNLRYLNLSTAGFVGQIPIEIAHLTNLVTLDFSTDSLVFLEIPRPKLENPNLSMLVHNLSKLEELYLDGVNISARGRDWCQALSSSLPNLRVLSLSYCSLSGPIDHSLLKLQSLSVIRLDINNLSTQVPGFIVNFSNLTSLHLSNCVLYGIFPKEIFQVQTLQTIDISNNILLEGSLPELPENSALQKIVLSFSSFSGKLPASVGTLRNLSMLDLSNCKFNGTLPNSMTKLTQLVDLDLSFNELNGPIPSFKASKNLTQIVLSHNRLTGTIPSAHWEGLLKLTFINLRNNFFHGNLPSSLAALPSLEKIQLSNNQFNGQLLQFQDASSSKLASLDLSSNNLEGTIPMSIFHLRELTFLSLSSNKLNGTVQLDMVQKLGSLTSLDLSYNNLSVDSSGNDSTISCFVNISTLKLAACKLRKFPCLNNKSELAILDLSNNQIHGEVPSWIWNNSFLVHLNLSRNYLGGILELPYPFPSLSVLDLHSNQFHGKIPTLGGSFAVYIDFSNNNFTFFIPADIGDHLSNTLFFSISKNDITGFIPESICSAINLQVLDFSNNNISGRVPACLFAMSQTLGVLNLRNNNFDGAIPDAFPPYCSLKTIDLNGNFIEGQVPKSLGNCSSLEILDLGHNKMVDDFPCFLMNISTLRVLVLRSNKFYGHIGCLNINETSTVLQIVDLARNNFSGKLPIQWLTKSQAMMGNETDAQSKLKHLKFEFFRFSPSAYYQDAVVVTSKGLELELVKILTIFTSIDLSSNNLQGPIPEELGELKGLYVLNLSNNALDGEILSSIGNLGHLESLDLSWNHLSGTIPTSLQNLNFLSFLNVSFNQIVGRIPEGSQLQTFSADSYMGNQGLCGFPLKKNCTEKVDSPKESNSKSGSAEIDWNLIWALVGFGFGFGVIVWPLVFCKRWRKRYFKQVDDIGVKLFPRLFQTSFDNSRRPITRR</sequence>
<keyword evidence="16" id="KW-1185">Reference proteome</keyword>
<dbReference type="AlphaFoldDB" id="A0A2P5B156"/>
<dbReference type="SMART" id="SM00365">
    <property type="entry name" value="LRR_SD22"/>
    <property type="match status" value="4"/>
</dbReference>
<dbReference type="Proteomes" id="UP000237105">
    <property type="component" value="Unassembled WGS sequence"/>
</dbReference>
<protein>
    <submittedName>
        <fullName evidence="15">Leucine-rich repeat domain containing protein</fullName>
    </submittedName>
</protein>
<dbReference type="SUPFAM" id="SSF52058">
    <property type="entry name" value="L domain-like"/>
    <property type="match status" value="3"/>
</dbReference>
<evidence type="ECO:0000256" key="11">
    <source>
        <dbReference type="ARBA" id="ARBA00023180"/>
    </source>
</evidence>
<keyword evidence="9 12" id="KW-0472">Membrane</keyword>
<dbReference type="Gene3D" id="3.80.10.10">
    <property type="entry name" value="Ribonuclease Inhibitor"/>
    <property type="match status" value="3"/>
</dbReference>
<dbReference type="InterPro" id="IPR013210">
    <property type="entry name" value="LRR_N_plant-typ"/>
</dbReference>
<evidence type="ECO:0000256" key="4">
    <source>
        <dbReference type="ARBA" id="ARBA00022614"/>
    </source>
</evidence>
<keyword evidence="3" id="KW-1003">Cell membrane</keyword>
<comment type="similarity">
    <text evidence="2">Belongs to the RLP family.</text>
</comment>
<evidence type="ECO:0000256" key="13">
    <source>
        <dbReference type="SAM" id="SignalP"/>
    </source>
</evidence>
<keyword evidence="6 13" id="KW-0732">Signal</keyword>
<evidence type="ECO:0000256" key="5">
    <source>
        <dbReference type="ARBA" id="ARBA00022692"/>
    </source>
</evidence>
<evidence type="ECO:0000256" key="7">
    <source>
        <dbReference type="ARBA" id="ARBA00022737"/>
    </source>
</evidence>
<evidence type="ECO:0000256" key="8">
    <source>
        <dbReference type="ARBA" id="ARBA00022989"/>
    </source>
</evidence>
<dbReference type="FunFam" id="3.80.10.10:FF:000383">
    <property type="entry name" value="Leucine-rich repeat receptor protein kinase EMS1"/>
    <property type="match status" value="1"/>
</dbReference>
<comment type="caution">
    <text evidence="15">The sequence shown here is derived from an EMBL/GenBank/DDBJ whole genome shotgun (WGS) entry which is preliminary data.</text>
</comment>
<dbReference type="GO" id="GO:0005886">
    <property type="term" value="C:plasma membrane"/>
    <property type="evidence" value="ECO:0007669"/>
    <property type="project" value="UniProtKB-SubCell"/>
</dbReference>
<keyword evidence="10" id="KW-0675">Receptor</keyword>
<dbReference type="Pfam" id="PF13855">
    <property type="entry name" value="LRR_8"/>
    <property type="match status" value="1"/>
</dbReference>
<evidence type="ECO:0000259" key="14">
    <source>
        <dbReference type="Pfam" id="PF08263"/>
    </source>
</evidence>
<comment type="subcellular location">
    <subcellularLocation>
        <location evidence="1">Cell membrane</location>
        <topology evidence="1">Single-pass type I membrane protein</topology>
    </subcellularLocation>
</comment>
<evidence type="ECO:0000256" key="9">
    <source>
        <dbReference type="ARBA" id="ARBA00023136"/>
    </source>
</evidence>
<dbReference type="STRING" id="3476.A0A2P5B156"/>
<dbReference type="InterPro" id="IPR032675">
    <property type="entry name" value="LRR_dom_sf"/>
</dbReference>
<evidence type="ECO:0000313" key="15">
    <source>
        <dbReference type="EMBL" id="PON42519.1"/>
    </source>
</evidence>
<accession>A0A2P5B156</accession>
<keyword evidence="4" id="KW-0433">Leucine-rich repeat</keyword>
<gene>
    <name evidence="15" type="ORF">PanWU01x14_281610</name>
</gene>
<dbReference type="OrthoDB" id="1394818at2759"/>
<dbReference type="PRINTS" id="PR00019">
    <property type="entry name" value="LEURICHRPT"/>
</dbReference>
<keyword evidence="8 12" id="KW-1133">Transmembrane helix</keyword>
<dbReference type="SMART" id="SM00369">
    <property type="entry name" value="LRR_TYP"/>
    <property type="match status" value="12"/>
</dbReference>
<name>A0A2P5B156_PARAD</name>
<feature type="chain" id="PRO_5015117718" evidence="13">
    <location>
        <begin position="18"/>
        <end position="1053"/>
    </location>
</feature>
<organism evidence="15 16">
    <name type="scientific">Parasponia andersonii</name>
    <name type="common">Sponia andersonii</name>
    <dbReference type="NCBI Taxonomy" id="3476"/>
    <lineage>
        <taxon>Eukaryota</taxon>
        <taxon>Viridiplantae</taxon>
        <taxon>Streptophyta</taxon>
        <taxon>Embryophyta</taxon>
        <taxon>Tracheophyta</taxon>
        <taxon>Spermatophyta</taxon>
        <taxon>Magnoliopsida</taxon>
        <taxon>eudicotyledons</taxon>
        <taxon>Gunneridae</taxon>
        <taxon>Pentapetalae</taxon>
        <taxon>rosids</taxon>
        <taxon>fabids</taxon>
        <taxon>Rosales</taxon>
        <taxon>Cannabaceae</taxon>
        <taxon>Parasponia</taxon>
    </lineage>
</organism>
<evidence type="ECO:0000256" key="12">
    <source>
        <dbReference type="SAM" id="Phobius"/>
    </source>
</evidence>
<keyword evidence="5 12" id="KW-0812">Transmembrane</keyword>
<dbReference type="PANTHER" id="PTHR48061:SF2">
    <property type="entry name" value="RECEPTOR LIKE PROTEIN 30-LIKE"/>
    <property type="match status" value="1"/>
</dbReference>
<dbReference type="PANTHER" id="PTHR48061">
    <property type="entry name" value="LEUCINE-RICH REPEAT RECEPTOR PROTEIN KINASE EMS1-LIKE-RELATED"/>
    <property type="match status" value="1"/>
</dbReference>
<keyword evidence="7" id="KW-0677">Repeat</keyword>
<dbReference type="InterPro" id="IPR046956">
    <property type="entry name" value="RLP23-like"/>
</dbReference>
<evidence type="ECO:0000256" key="1">
    <source>
        <dbReference type="ARBA" id="ARBA00004251"/>
    </source>
</evidence>
<dbReference type="EMBL" id="JXTB01000391">
    <property type="protein sequence ID" value="PON42519.1"/>
    <property type="molecule type" value="Genomic_DNA"/>
</dbReference>
<evidence type="ECO:0000256" key="3">
    <source>
        <dbReference type="ARBA" id="ARBA00022475"/>
    </source>
</evidence>
<reference evidence="16" key="1">
    <citation type="submission" date="2016-06" db="EMBL/GenBank/DDBJ databases">
        <title>Parallel loss of symbiosis genes in relatives of nitrogen-fixing non-legume Parasponia.</title>
        <authorList>
            <person name="Van Velzen R."/>
            <person name="Holmer R."/>
            <person name="Bu F."/>
            <person name="Rutten L."/>
            <person name="Van Zeijl A."/>
            <person name="Liu W."/>
            <person name="Santuari L."/>
            <person name="Cao Q."/>
            <person name="Sharma T."/>
            <person name="Shen D."/>
            <person name="Roswanjaya Y."/>
            <person name="Wardhani T."/>
            <person name="Kalhor M.S."/>
            <person name="Jansen J."/>
            <person name="Van den Hoogen J."/>
            <person name="Gungor B."/>
            <person name="Hartog M."/>
            <person name="Hontelez J."/>
            <person name="Verver J."/>
            <person name="Yang W.-C."/>
            <person name="Schijlen E."/>
            <person name="Repin R."/>
            <person name="Schilthuizen M."/>
            <person name="Schranz E."/>
            <person name="Heidstra R."/>
            <person name="Miyata K."/>
            <person name="Fedorova E."/>
            <person name="Kohlen W."/>
            <person name="Bisseling T."/>
            <person name="Smit S."/>
            <person name="Geurts R."/>
        </authorList>
    </citation>
    <scope>NUCLEOTIDE SEQUENCE [LARGE SCALE GENOMIC DNA]</scope>
    <source>
        <strain evidence="16">cv. WU1-14</strain>
    </source>
</reference>
<keyword evidence="11" id="KW-0325">Glycoprotein</keyword>
<evidence type="ECO:0000256" key="6">
    <source>
        <dbReference type="ARBA" id="ARBA00022729"/>
    </source>
</evidence>
<feature type="domain" description="Leucine-rich repeat-containing N-terminal plant-type" evidence="14">
    <location>
        <begin position="21"/>
        <end position="62"/>
    </location>
</feature>
<evidence type="ECO:0000256" key="10">
    <source>
        <dbReference type="ARBA" id="ARBA00023170"/>
    </source>
</evidence>
<dbReference type="Pfam" id="PF00560">
    <property type="entry name" value="LRR_1"/>
    <property type="match status" value="10"/>
</dbReference>
<evidence type="ECO:0000313" key="16">
    <source>
        <dbReference type="Proteomes" id="UP000237105"/>
    </source>
</evidence>
<dbReference type="Pfam" id="PF08263">
    <property type="entry name" value="LRRNT_2"/>
    <property type="match status" value="1"/>
</dbReference>
<feature type="signal peptide" evidence="13">
    <location>
        <begin position="1"/>
        <end position="17"/>
    </location>
</feature>